<sequence>MTPRIILIGPMGAGKSTVGAILASALSTQWRDTDLMITAQSGREISDIFTEDGEDAFRAIEKIVLRTALLEDATVLSLGGGACLSVDSQSALRVSGSFIAYLKISLAEVSSRVGFNRDRPLLLGSPRAQWQALMNDRAPIYESLADIVVEVDGKSPEEIADEISLEYRLHAKALKDE</sequence>
<keyword evidence="1" id="KW-0028">Amino-acid biosynthesis</keyword>
<dbReference type="SUPFAM" id="SSF52540">
    <property type="entry name" value="P-loop containing nucleoside triphosphate hydrolases"/>
    <property type="match status" value="1"/>
</dbReference>
<dbReference type="AlphaFoldDB" id="A0A6J5ZIP2"/>
<dbReference type="GO" id="GO:0008652">
    <property type="term" value="P:amino acid biosynthetic process"/>
    <property type="evidence" value="ECO:0007669"/>
    <property type="project" value="UniProtKB-KW"/>
</dbReference>
<protein>
    <submittedName>
        <fullName evidence="7">Unannotated protein</fullName>
    </submittedName>
</protein>
<evidence type="ECO:0000256" key="2">
    <source>
        <dbReference type="ARBA" id="ARBA00022679"/>
    </source>
</evidence>
<dbReference type="CDD" id="cd00464">
    <property type="entry name" value="SK"/>
    <property type="match status" value="1"/>
</dbReference>
<keyword evidence="6" id="KW-0057">Aromatic amino acid biosynthesis</keyword>
<dbReference type="Gene3D" id="3.40.50.300">
    <property type="entry name" value="P-loop containing nucleotide triphosphate hydrolases"/>
    <property type="match status" value="1"/>
</dbReference>
<evidence type="ECO:0000313" key="7">
    <source>
        <dbReference type="EMBL" id="CAB4340787.1"/>
    </source>
</evidence>
<evidence type="ECO:0000256" key="3">
    <source>
        <dbReference type="ARBA" id="ARBA00022741"/>
    </source>
</evidence>
<reference evidence="7" key="1">
    <citation type="submission" date="2020-05" db="EMBL/GenBank/DDBJ databases">
        <authorList>
            <person name="Chiriac C."/>
            <person name="Salcher M."/>
            <person name="Ghai R."/>
            <person name="Kavagutti S V."/>
        </authorList>
    </citation>
    <scope>NUCLEOTIDE SEQUENCE</scope>
</reference>
<keyword evidence="3" id="KW-0547">Nucleotide-binding</keyword>
<keyword evidence="2" id="KW-0808">Transferase</keyword>
<dbReference type="InterPro" id="IPR027417">
    <property type="entry name" value="P-loop_NTPase"/>
</dbReference>
<dbReference type="PANTHER" id="PTHR21087">
    <property type="entry name" value="SHIKIMATE KINASE"/>
    <property type="match status" value="1"/>
</dbReference>
<gene>
    <name evidence="7" type="ORF">UFOPK3775_00893</name>
</gene>
<keyword evidence="5" id="KW-0067">ATP-binding</keyword>
<dbReference type="EMBL" id="CAESAK010000122">
    <property type="protein sequence ID" value="CAB4340787.1"/>
    <property type="molecule type" value="Genomic_DNA"/>
</dbReference>
<keyword evidence="4" id="KW-0418">Kinase</keyword>
<dbReference type="GO" id="GO:0004765">
    <property type="term" value="F:shikimate kinase activity"/>
    <property type="evidence" value="ECO:0007669"/>
    <property type="project" value="TreeGrafter"/>
</dbReference>
<evidence type="ECO:0000256" key="1">
    <source>
        <dbReference type="ARBA" id="ARBA00022605"/>
    </source>
</evidence>
<dbReference type="Pfam" id="PF01202">
    <property type="entry name" value="SKI"/>
    <property type="match status" value="1"/>
</dbReference>
<dbReference type="InterPro" id="IPR000623">
    <property type="entry name" value="Shikimate_kinase/TSH1"/>
</dbReference>
<name>A0A6J5ZIP2_9ZZZZ</name>
<dbReference type="InterPro" id="IPR031322">
    <property type="entry name" value="Shikimate/glucono_kinase"/>
</dbReference>
<dbReference type="GO" id="GO:0005829">
    <property type="term" value="C:cytosol"/>
    <property type="evidence" value="ECO:0007669"/>
    <property type="project" value="TreeGrafter"/>
</dbReference>
<evidence type="ECO:0000256" key="4">
    <source>
        <dbReference type="ARBA" id="ARBA00022777"/>
    </source>
</evidence>
<proteinExistence type="inferred from homology"/>
<dbReference type="GO" id="GO:0009073">
    <property type="term" value="P:aromatic amino acid family biosynthetic process"/>
    <property type="evidence" value="ECO:0007669"/>
    <property type="project" value="UniProtKB-KW"/>
</dbReference>
<dbReference type="GO" id="GO:0005524">
    <property type="term" value="F:ATP binding"/>
    <property type="evidence" value="ECO:0007669"/>
    <property type="project" value="UniProtKB-KW"/>
</dbReference>
<organism evidence="7">
    <name type="scientific">freshwater metagenome</name>
    <dbReference type="NCBI Taxonomy" id="449393"/>
    <lineage>
        <taxon>unclassified sequences</taxon>
        <taxon>metagenomes</taxon>
        <taxon>ecological metagenomes</taxon>
    </lineage>
</organism>
<evidence type="ECO:0000256" key="5">
    <source>
        <dbReference type="ARBA" id="ARBA00022840"/>
    </source>
</evidence>
<dbReference type="PRINTS" id="PR01100">
    <property type="entry name" value="SHIKIMTKNASE"/>
</dbReference>
<dbReference type="PANTHER" id="PTHR21087:SF16">
    <property type="entry name" value="SHIKIMATE KINASE 1, CHLOROPLASTIC"/>
    <property type="match status" value="1"/>
</dbReference>
<dbReference type="HAMAP" id="MF_00109">
    <property type="entry name" value="Shikimate_kinase"/>
    <property type="match status" value="1"/>
</dbReference>
<accession>A0A6J5ZIP2</accession>
<evidence type="ECO:0000256" key="6">
    <source>
        <dbReference type="ARBA" id="ARBA00023141"/>
    </source>
</evidence>